<comment type="caution">
    <text evidence="2">The sequence shown here is derived from an EMBL/GenBank/DDBJ whole genome shotgun (WGS) entry which is preliminary data.</text>
</comment>
<reference evidence="2 3" key="1">
    <citation type="submission" date="2015-01" db="EMBL/GenBank/DDBJ databases">
        <title>Evolution of Trichinella species and genotypes.</title>
        <authorList>
            <person name="Korhonen P.K."/>
            <person name="Edoardo P."/>
            <person name="Giuseppe L.R."/>
            <person name="Gasser R.B."/>
        </authorList>
    </citation>
    <scope>NUCLEOTIDE SEQUENCE [LARGE SCALE GENOMIC DNA]</scope>
    <source>
        <strain evidence="2">ISS470</strain>
    </source>
</reference>
<organism evidence="2 3">
    <name type="scientific">Trichinella pseudospiralis</name>
    <name type="common">Parasitic roundworm</name>
    <dbReference type="NCBI Taxonomy" id="6337"/>
    <lineage>
        <taxon>Eukaryota</taxon>
        <taxon>Metazoa</taxon>
        <taxon>Ecdysozoa</taxon>
        <taxon>Nematoda</taxon>
        <taxon>Enoplea</taxon>
        <taxon>Dorylaimia</taxon>
        <taxon>Trichinellida</taxon>
        <taxon>Trichinellidae</taxon>
        <taxon>Trichinella</taxon>
    </lineage>
</organism>
<evidence type="ECO:0000313" key="2">
    <source>
        <dbReference type="EMBL" id="KRY81801.1"/>
    </source>
</evidence>
<evidence type="ECO:0000313" key="1">
    <source>
        <dbReference type="EMBL" id="KRY81269.1"/>
    </source>
</evidence>
<gene>
    <name evidence="1" type="ORF">T4D_12604</name>
    <name evidence="2" type="ORF">T4D_16350</name>
</gene>
<dbReference type="AlphaFoldDB" id="A0A0V1F6J5"/>
<keyword evidence="3" id="KW-1185">Reference proteome</keyword>
<sequence length="126" mass="14080">MIPVTPKKQSRKEHQRFIRVEINLNFSYKHFVILLITDSQLESATSSPDDEGTPSITAGSNSRNFFVGRVISPFASFNRTNLTTPSLPWNSSNTRPIIQRPLFKSSSAIKTTSPAFGSVPSPRHFD</sequence>
<name>A0A0V1F6J5_TRIPS</name>
<accession>A0A0V1F6J5</accession>
<protein>
    <submittedName>
        <fullName evidence="2">Uncharacterized protein</fullName>
    </submittedName>
</protein>
<dbReference type="Proteomes" id="UP000054995">
    <property type="component" value="Unassembled WGS sequence"/>
</dbReference>
<evidence type="ECO:0000313" key="3">
    <source>
        <dbReference type="Proteomes" id="UP000054995"/>
    </source>
</evidence>
<proteinExistence type="predicted"/>
<dbReference type="EMBL" id="JYDT01000205">
    <property type="protein sequence ID" value="KRY81801.1"/>
    <property type="molecule type" value="Genomic_DNA"/>
</dbReference>
<dbReference type="OrthoDB" id="5928739at2759"/>
<dbReference type="EMBL" id="JYDT01000245">
    <property type="protein sequence ID" value="KRY81269.1"/>
    <property type="molecule type" value="Genomic_DNA"/>
</dbReference>